<dbReference type="Gene3D" id="3.40.190.10">
    <property type="entry name" value="Periplasmic binding protein-like II"/>
    <property type="match status" value="2"/>
</dbReference>
<dbReference type="OrthoDB" id="9815444at2"/>
<dbReference type="PANTHER" id="PTHR30222:SF2">
    <property type="entry name" value="ABC TRANSPORTER SUBSTRATE-BINDING PROTEIN"/>
    <property type="match status" value="1"/>
</dbReference>
<dbReference type="Pfam" id="PF13416">
    <property type="entry name" value="SBP_bac_8"/>
    <property type="match status" value="1"/>
</dbReference>
<dbReference type="AlphaFoldDB" id="A0A1C4ZNS3"/>
<name>A0A1C4ZNS3_MICVI</name>
<dbReference type="Proteomes" id="UP000198242">
    <property type="component" value="Chromosome I"/>
</dbReference>
<dbReference type="CDD" id="cd13589">
    <property type="entry name" value="PBP2_polyamine_RpCGA009"/>
    <property type="match status" value="1"/>
</dbReference>
<evidence type="ECO:0000313" key="2">
    <source>
        <dbReference type="EMBL" id="SCF34456.1"/>
    </source>
</evidence>
<sequence>MTNPGVTRISRRGLLAGAGAGLLGLGLSACGGNPDTLKSNGKGDGGSGNSKQLVVFDGGGAWGAAQRKAFFEPFEKETGIKVIPAPAPPAAQLRTAIASGKPGMDVVDLNGARIGSWTRDGLLQKIDYSLWKDASLKDAFSPYPALETAVPAIVFAVQLAYDKTLTGRELTNWADMWDAAVKGKRSFRTGDGPGGCTLEIALLADGVKPEELYPLDMDRALRKLSEVKPQVLKFWDNGAESIQMLVDKQISAVAAWNGRIQSAIADGAKNISSTFEQAVVQIDYWAIPKGCSNVEGATRFIEFASKPERQAEFAQLITYAPTIPAAFDHIPEERKKLLVTAPGIVEKTVLQNTDYWSSIGAGGKTNEEIAIDRWQKWLAG</sequence>
<dbReference type="InterPro" id="IPR006059">
    <property type="entry name" value="SBP"/>
</dbReference>
<dbReference type="PANTHER" id="PTHR30222">
    <property type="entry name" value="SPERMIDINE/PUTRESCINE-BINDING PERIPLASMIC PROTEIN"/>
    <property type="match status" value="1"/>
</dbReference>
<dbReference type="SUPFAM" id="SSF53850">
    <property type="entry name" value="Periplasmic binding protein-like II"/>
    <property type="match status" value="1"/>
</dbReference>
<evidence type="ECO:0000256" key="1">
    <source>
        <dbReference type="ARBA" id="ARBA00022729"/>
    </source>
</evidence>
<dbReference type="PROSITE" id="PS51318">
    <property type="entry name" value="TAT"/>
    <property type="match status" value="1"/>
</dbReference>
<organism evidence="2 3">
    <name type="scientific">Micromonospora viridifaciens</name>
    <dbReference type="NCBI Taxonomy" id="1881"/>
    <lineage>
        <taxon>Bacteria</taxon>
        <taxon>Bacillati</taxon>
        <taxon>Actinomycetota</taxon>
        <taxon>Actinomycetes</taxon>
        <taxon>Micromonosporales</taxon>
        <taxon>Micromonosporaceae</taxon>
        <taxon>Micromonospora</taxon>
    </lineage>
</organism>
<proteinExistence type="predicted"/>
<dbReference type="InterPro" id="IPR006311">
    <property type="entry name" value="TAT_signal"/>
</dbReference>
<gene>
    <name evidence="2" type="ORF">GA0074695_5851</name>
</gene>
<keyword evidence="3" id="KW-1185">Reference proteome</keyword>
<keyword evidence="1" id="KW-0732">Signal</keyword>
<accession>A0A1C4ZNS3</accession>
<protein>
    <submittedName>
        <fullName evidence="2">Putative spermidine/putrescine transport system substrate-binding protein</fullName>
    </submittedName>
</protein>
<dbReference type="RefSeq" id="WP_157744666.1">
    <property type="nucleotide sequence ID" value="NZ_LT607411.1"/>
</dbReference>
<dbReference type="EMBL" id="LT607411">
    <property type="protein sequence ID" value="SCF34456.1"/>
    <property type="molecule type" value="Genomic_DNA"/>
</dbReference>
<reference evidence="3" key="1">
    <citation type="submission" date="2016-06" db="EMBL/GenBank/DDBJ databases">
        <authorList>
            <person name="Varghese N."/>
            <person name="Submissions Spin"/>
        </authorList>
    </citation>
    <scope>NUCLEOTIDE SEQUENCE [LARGE SCALE GENOMIC DNA]</scope>
    <source>
        <strain evidence="3">DSM 43909</strain>
    </source>
</reference>
<evidence type="ECO:0000313" key="3">
    <source>
        <dbReference type="Proteomes" id="UP000198242"/>
    </source>
</evidence>